<dbReference type="CDD" id="cd00038">
    <property type="entry name" value="CAP_ED"/>
    <property type="match status" value="1"/>
</dbReference>
<dbReference type="GeneID" id="58716587"/>
<dbReference type="InterPro" id="IPR014710">
    <property type="entry name" value="RmlC-like_jellyroll"/>
</dbReference>
<evidence type="ECO:0000313" key="3">
    <source>
        <dbReference type="Proteomes" id="UP000029844"/>
    </source>
</evidence>
<dbReference type="EMBL" id="JNFA01000011">
    <property type="protein sequence ID" value="KGL42641.1"/>
    <property type="molecule type" value="Genomic_DNA"/>
</dbReference>
<keyword evidence="1" id="KW-0010">Activator</keyword>
<dbReference type="AlphaFoldDB" id="A0A099WD77"/>
<dbReference type="Gene3D" id="2.60.120.10">
    <property type="entry name" value="Jelly Rolls"/>
    <property type="match status" value="1"/>
</dbReference>
<dbReference type="InterPro" id="IPR036390">
    <property type="entry name" value="WH_DNA-bd_sf"/>
</dbReference>
<organism evidence="2 3">
    <name type="scientific">Listeria booriae</name>
    <dbReference type="NCBI Taxonomy" id="1552123"/>
    <lineage>
        <taxon>Bacteria</taxon>
        <taxon>Bacillati</taxon>
        <taxon>Bacillota</taxon>
        <taxon>Bacilli</taxon>
        <taxon>Bacillales</taxon>
        <taxon>Listeriaceae</taxon>
        <taxon>Listeria</taxon>
    </lineage>
</organism>
<sequence>MYRDMLVELYDKNIIEKNFNSTVFLENLLLSDHIHPKELEIDKKQTLIEAGVHNENIYFIRRGIVSSSLGFMGKGRFLGLDTLVMNDKPLCTIQTIEPCELYVFEKLEVMEYLFSLQEGWLFLYLIEKEERNLLLKNHSFLTLKGLERMEAVLIDLAQDFGVREDDMVILPKSFSKKLIAEYANLSVNTITILIKELKKEHFLKTKTANNLFYINGSKVPMK</sequence>
<reference evidence="2 3" key="1">
    <citation type="submission" date="2014-05" db="EMBL/GenBank/DDBJ databases">
        <title>Novel Listeriaceae from food processing environments.</title>
        <authorList>
            <person name="den Bakker H.C."/>
        </authorList>
    </citation>
    <scope>NUCLEOTIDE SEQUENCE [LARGE SCALE GENOMIC DNA]</scope>
    <source>
        <strain evidence="2 3">FSL A5-0281</strain>
    </source>
</reference>
<dbReference type="InterPro" id="IPR018490">
    <property type="entry name" value="cNMP-bd_dom_sf"/>
</dbReference>
<dbReference type="PROSITE" id="PS50042">
    <property type="entry name" value="CNMP_BINDING_3"/>
    <property type="match status" value="1"/>
</dbReference>
<name>A0A099WD77_9LIST</name>
<keyword evidence="3" id="KW-1185">Reference proteome</keyword>
<evidence type="ECO:0000313" key="2">
    <source>
        <dbReference type="EMBL" id="KGL42641.1"/>
    </source>
</evidence>
<evidence type="ECO:0000256" key="1">
    <source>
        <dbReference type="ARBA" id="ARBA00023159"/>
    </source>
</evidence>
<accession>A0A099WD77</accession>
<gene>
    <name evidence="2" type="ORF">EP57_04040</name>
</gene>
<dbReference type="Pfam" id="PF00027">
    <property type="entry name" value="cNMP_binding"/>
    <property type="match status" value="1"/>
</dbReference>
<dbReference type="SUPFAM" id="SSF51206">
    <property type="entry name" value="cAMP-binding domain-like"/>
    <property type="match status" value="1"/>
</dbReference>
<dbReference type="SUPFAM" id="SSF46785">
    <property type="entry name" value="Winged helix' DNA-binding domain"/>
    <property type="match status" value="1"/>
</dbReference>
<dbReference type="Proteomes" id="UP000029844">
    <property type="component" value="Unassembled WGS sequence"/>
</dbReference>
<dbReference type="InterPro" id="IPR036388">
    <property type="entry name" value="WH-like_DNA-bd_sf"/>
</dbReference>
<dbReference type="Gene3D" id="1.10.10.10">
    <property type="entry name" value="Winged helix-like DNA-binding domain superfamily/Winged helix DNA-binding domain"/>
    <property type="match status" value="1"/>
</dbReference>
<dbReference type="RefSeq" id="WP_036084420.1">
    <property type="nucleotide sequence ID" value="NZ_CBCSHQ010000001.1"/>
</dbReference>
<protein>
    <submittedName>
        <fullName evidence="2">Uncharacterized protein</fullName>
    </submittedName>
</protein>
<proteinExistence type="predicted"/>
<dbReference type="OrthoDB" id="2360798at2"/>
<dbReference type="eggNOG" id="COG0664">
    <property type="taxonomic scope" value="Bacteria"/>
</dbReference>
<dbReference type="STRING" id="1552123.EP57_04040"/>
<dbReference type="InterPro" id="IPR000595">
    <property type="entry name" value="cNMP-bd_dom"/>
</dbReference>
<comment type="caution">
    <text evidence="2">The sequence shown here is derived from an EMBL/GenBank/DDBJ whole genome shotgun (WGS) entry which is preliminary data.</text>
</comment>